<keyword evidence="1" id="KW-0175">Coiled coil</keyword>
<feature type="compositionally biased region" description="Polar residues" evidence="2">
    <location>
        <begin position="162"/>
        <end position="176"/>
    </location>
</feature>
<dbReference type="Proteomes" id="UP000183365">
    <property type="component" value="Unassembled WGS sequence"/>
</dbReference>
<proteinExistence type="predicted"/>
<evidence type="ECO:0000256" key="1">
    <source>
        <dbReference type="SAM" id="Coils"/>
    </source>
</evidence>
<feature type="coiled-coil region" evidence="1">
    <location>
        <begin position="243"/>
        <end position="462"/>
    </location>
</feature>
<protein>
    <recommendedName>
        <fullName evidence="3">GRIP domain-containing protein</fullName>
    </recommendedName>
</protein>
<evidence type="ECO:0000313" key="4">
    <source>
        <dbReference type="EMBL" id="SGZ41582.1"/>
    </source>
</evidence>
<keyword evidence="5" id="KW-1185">Reference proteome</keyword>
<dbReference type="VEuPathDB" id="FungiDB:HGUI_03783"/>
<sequence length="665" mass="77326">MFKNLNQIGSNLSTWKEELSKQVQERKEDFNEMVENYTAQQNNDTNTLPEHYKSLPTEVQGKLLKFMKYEEKYPLLLKAYKGAQNNINTMKSLTESLEDQNKKQKECLDVVKEHYIYEDSEDLREFLTKWVERENLIKDELKLKNKEIAELKNTITSLTKEANNEQSVKETSSSVEDNTEQDKVQVEAVEKPKSVESVNDIKEPSNKPSVVEEKERSPMQWKIKYNSLEKDLESTRADYFKVKDDLKVKIDEINNMKEMLKDVGNQLVEMKDKEKQKNSVKMIEETKYKTLMNTNKQLQATNSVLIQQKTKLEQDLEAKSKELSTLMFEHKQLNMKTNRLNNKVEELLSEKQASQKTIKDLNKKLEDTIKENGKLEERALIMKEKYQQNENVKTTSQDIVDSLTNQCNEMNVKLKEVMNLKNTLEDEVTQKNDRLYAQKRDIQNLNDQVLSLKKINSELQSSITKFESSKIKNASLANKESAKELQAVIDKKIIEINSLNDILKSKDMEITSLQGKLTELENSSLKEKQTSLSQERKISTNLNHEQILDQTIKNLKEELAQKNKSFKNIEATLANLRKINKDLNFKIDKLNNILHQQRISPSPTTSRKSSEMDVIPNSDIDPKLSYIKNVLIGFIEHKDQRQQLLPVISMLLNFTADDQKVLMSL</sequence>
<accession>A0A1L0FPS1</accession>
<dbReference type="Pfam" id="PF01465">
    <property type="entry name" value="GRIP"/>
    <property type="match status" value="1"/>
</dbReference>
<feature type="region of interest" description="Disordered" evidence="2">
    <location>
        <begin position="162"/>
        <end position="214"/>
    </location>
</feature>
<evidence type="ECO:0000259" key="3">
    <source>
        <dbReference type="PROSITE" id="PS50913"/>
    </source>
</evidence>
<dbReference type="OrthoDB" id="1926336at2759"/>
<reference evidence="5" key="1">
    <citation type="submission" date="2016-11" db="EMBL/GenBank/DDBJ databases">
        <authorList>
            <person name="Guldener U."/>
        </authorList>
    </citation>
    <scope>NUCLEOTIDE SEQUENCE [LARGE SCALE GENOMIC DNA]</scope>
</reference>
<evidence type="ECO:0000313" key="5">
    <source>
        <dbReference type="Proteomes" id="UP000183365"/>
    </source>
</evidence>
<evidence type="ECO:0000256" key="2">
    <source>
        <dbReference type="SAM" id="MobiDB-lite"/>
    </source>
</evidence>
<name>A0A1L0FPS1_9ASCO</name>
<feature type="domain" description="GRIP" evidence="3">
    <location>
        <begin position="617"/>
        <end position="665"/>
    </location>
</feature>
<dbReference type="AlphaFoldDB" id="A0A1L0FPS1"/>
<dbReference type="PROSITE" id="PS50913">
    <property type="entry name" value="GRIP"/>
    <property type="match status" value="1"/>
</dbReference>
<gene>
    <name evidence="4" type="ORF">HGUI_03783</name>
</gene>
<feature type="coiled-coil region" evidence="1">
    <location>
        <begin position="503"/>
        <end position="593"/>
    </location>
</feature>
<dbReference type="SMART" id="SM00755">
    <property type="entry name" value="Grip"/>
    <property type="match status" value="1"/>
</dbReference>
<organism evidence="4 5">
    <name type="scientific">Hanseniaspora guilliermondii</name>
    <dbReference type="NCBI Taxonomy" id="56406"/>
    <lineage>
        <taxon>Eukaryota</taxon>
        <taxon>Fungi</taxon>
        <taxon>Dikarya</taxon>
        <taxon>Ascomycota</taxon>
        <taxon>Saccharomycotina</taxon>
        <taxon>Saccharomycetes</taxon>
        <taxon>Saccharomycodales</taxon>
        <taxon>Saccharomycodaceae</taxon>
        <taxon>Hanseniaspora</taxon>
    </lineage>
</organism>
<dbReference type="EMBL" id="FQNF01000118">
    <property type="protein sequence ID" value="SGZ41582.1"/>
    <property type="molecule type" value="Genomic_DNA"/>
</dbReference>
<feature type="compositionally biased region" description="Basic and acidic residues" evidence="2">
    <location>
        <begin position="180"/>
        <end position="214"/>
    </location>
</feature>
<dbReference type="InterPro" id="IPR000237">
    <property type="entry name" value="GRIP_dom"/>
</dbReference>